<protein>
    <recommendedName>
        <fullName evidence="1">Signal peptidase I</fullName>
        <ecNumber evidence="1">3.4.21.89</ecNumber>
    </recommendedName>
</protein>
<dbReference type="InterPro" id="IPR001733">
    <property type="entry name" value="Peptidase_S26B"/>
</dbReference>
<dbReference type="Proteomes" id="UP001067235">
    <property type="component" value="Unassembled WGS sequence"/>
</dbReference>
<keyword evidence="3" id="KW-1133">Transmembrane helix</keyword>
<evidence type="ECO:0000256" key="3">
    <source>
        <dbReference type="SAM" id="Phobius"/>
    </source>
</evidence>
<dbReference type="NCBIfam" id="TIGR02228">
    <property type="entry name" value="sigpep_I_arch"/>
    <property type="match status" value="1"/>
</dbReference>
<evidence type="ECO:0000313" key="5">
    <source>
        <dbReference type="Proteomes" id="UP001067235"/>
    </source>
</evidence>
<keyword evidence="3" id="KW-0812">Transmembrane</keyword>
<feature type="region of interest" description="Disordered" evidence="2">
    <location>
        <begin position="349"/>
        <end position="420"/>
    </location>
</feature>
<feature type="transmembrane region" description="Helical" evidence="3">
    <location>
        <begin position="140"/>
        <end position="157"/>
    </location>
</feature>
<feature type="transmembrane region" description="Helical" evidence="3">
    <location>
        <begin position="183"/>
        <end position="202"/>
    </location>
</feature>
<dbReference type="EC" id="3.4.21.89" evidence="1"/>
<accession>A0ABT4N413</accession>
<reference evidence="4" key="1">
    <citation type="submission" date="2022-12" db="EMBL/GenBank/DDBJ databases">
        <authorList>
            <person name="Krivoruchko A.V."/>
            <person name="Elkin A."/>
        </authorList>
    </citation>
    <scope>NUCLEOTIDE SEQUENCE</scope>
    <source>
        <strain evidence="4">IEGM 1388</strain>
    </source>
</reference>
<dbReference type="RefSeq" id="WP_301573354.1">
    <property type="nucleotide sequence ID" value="NZ_JAPWIE010000007.1"/>
</dbReference>
<proteinExistence type="predicted"/>
<sequence>MSDRVRKIAIEVTLTAGAIAGVLCVFTAIVSASLGLSPLIFRSDSMSPAIDVGDVAISRSVPATDVAPGDIVSVMRPDGTRITHRVVSIDSRVGNSTTMTLRGDANSVEDSEPYIVSTVDEVLFHIPNLGYVLSAFANPFAWAVATLFTLGLLCLAFRPDKLIRRTGQGRHTGPLSVRSRRSAIVVQGLIAVTVVAAAVMGFERTHGTLAPLTDSATAAGTVSAGRPEAPTAPLTCTTITTGILETSARLSWANPVNHQSYAYVFSFIPAFVGPANSAVVPASTSNPATLIVGRAYFNDVLGLALLGVYNVEVRSRVGTFLSTGRLNISVNLLLGSVSCGSATGTSSAARAAPLQTVATPSTPLTAPASSTTSAPPESSTPTTPGSSASEKPSTSVPGPVSTTSSVEPPTSVPPVSTAAPVPAPSPVAEVMSPGGNYVASAADGDVVIADKDGAEEYRADVAAVKLEWLDDVTLKMTDADGAATTVTRENGTWSVAG</sequence>
<evidence type="ECO:0000256" key="2">
    <source>
        <dbReference type="SAM" id="MobiDB-lite"/>
    </source>
</evidence>
<keyword evidence="5" id="KW-1185">Reference proteome</keyword>
<keyword evidence="3" id="KW-0472">Membrane</keyword>
<feature type="transmembrane region" description="Helical" evidence="3">
    <location>
        <begin position="12"/>
        <end position="36"/>
    </location>
</feature>
<evidence type="ECO:0000256" key="1">
    <source>
        <dbReference type="NCBIfam" id="TIGR02228"/>
    </source>
</evidence>
<gene>
    <name evidence="4" type="ORF">O4213_22025</name>
</gene>
<dbReference type="CDD" id="cd06462">
    <property type="entry name" value="Peptidase_S24_S26"/>
    <property type="match status" value="1"/>
</dbReference>
<dbReference type="GO" id="GO:0009003">
    <property type="term" value="F:signal peptidase activity"/>
    <property type="evidence" value="ECO:0007669"/>
    <property type="project" value="UniProtKB-EC"/>
</dbReference>
<name>A0ABT4N413_GORRU</name>
<dbReference type="EMBL" id="JAPWIE010000007">
    <property type="protein sequence ID" value="MCZ4552682.1"/>
    <property type="molecule type" value="Genomic_DNA"/>
</dbReference>
<comment type="caution">
    <text evidence="4">The sequence shown here is derived from an EMBL/GenBank/DDBJ whole genome shotgun (WGS) entry which is preliminary data.</text>
</comment>
<keyword evidence="4" id="KW-0378">Hydrolase</keyword>
<organism evidence="4 5">
    <name type="scientific">Gordonia rubripertincta</name>
    <name type="common">Rhodococcus corallinus</name>
    <dbReference type="NCBI Taxonomy" id="36822"/>
    <lineage>
        <taxon>Bacteria</taxon>
        <taxon>Bacillati</taxon>
        <taxon>Actinomycetota</taxon>
        <taxon>Actinomycetes</taxon>
        <taxon>Mycobacteriales</taxon>
        <taxon>Gordoniaceae</taxon>
        <taxon>Gordonia</taxon>
    </lineage>
</organism>
<evidence type="ECO:0000313" key="4">
    <source>
        <dbReference type="EMBL" id="MCZ4552682.1"/>
    </source>
</evidence>